<gene>
    <name evidence="7" type="ORF">OXX778_LOCUS15274</name>
</gene>
<dbReference type="InterPro" id="IPR036938">
    <property type="entry name" value="PAP2/HPO_sf"/>
</dbReference>
<evidence type="ECO:0000256" key="1">
    <source>
        <dbReference type="ARBA" id="ARBA00004141"/>
    </source>
</evidence>
<feature type="transmembrane region" description="Helical" evidence="5">
    <location>
        <begin position="68"/>
        <end position="89"/>
    </location>
</feature>
<feature type="transmembrane region" description="Helical" evidence="5">
    <location>
        <begin position="182"/>
        <end position="201"/>
    </location>
</feature>
<keyword evidence="3 5" id="KW-1133">Transmembrane helix</keyword>
<dbReference type="PANTHER" id="PTHR31310">
    <property type="match status" value="1"/>
</dbReference>
<protein>
    <recommendedName>
        <fullName evidence="6">Inositolphosphotransferase Aur1/Ipt1 domain-containing protein</fullName>
    </recommendedName>
</protein>
<accession>A0A814FCG3</accession>
<name>A0A814FCG3_9BILA</name>
<organism evidence="7 8">
    <name type="scientific">Brachionus calyciflorus</name>
    <dbReference type="NCBI Taxonomy" id="104777"/>
    <lineage>
        <taxon>Eukaryota</taxon>
        <taxon>Metazoa</taxon>
        <taxon>Spiralia</taxon>
        <taxon>Gnathifera</taxon>
        <taxon>Rotifera</taxon>
        <taxon>Eurotatoria</taxon>
        <taxon>Monogononta</taxon>
        <taxon>Pseudotrocha</taxon>
        <taxon>Ploima</taxon>
        <taxon>Brachionidae</taxon>
        <taxon>Brachionus</taxon>
    </lineage>
</organism>
<comment type="subcellular location">
    <subcellularLocation>
        <location evidence="1">Membrane</location>
        <topology evidence="1">Multi-pass membrane protein</topology>
    </subcellularLocation>
</comment>
<evidence type="ECO:0000313" key="7">
    <source>
        <dbReference type="EMBL" id="CAF0978084.1"/>
    </source>
</evidence>
<dbReference type="AlphaFoldDB" id="A0A814FCG3"/>
<evidence type="ECO:0000313" key="8">
    <source>
        <dbReference type="Proteomes" id="UP000663879"/>
    </source>
</evidence>
<proteinExistence type="predicted"/>
<feature type="domain" description="Inositolphosphotransferase Aur1/Ipt1" evidence="6">
    <location>
        <begin position="63"/>
        <end position="220"/>
    </location>
</feature>
<evidence type="ECO:0000256" key="2">
    <source>
        <dbReference type="ARBA" id="ARBA00022692"/>
    </source>
</evidence>
<evidence type="ECO:0000256" key="5">
    <source>
        <dbReference type="SAM" id="Phobius"/>
    </source>
</evidence>
<sequence>MNQHKFIKNSWSLIPLIIYIILFLFNPIVQKYAPIKCEQNVITFLDLWLFKDNLYTFLSNIQNSFLDVITAIPYLFHFTLPFIYIIYLIRSKKSDESILRFLLTFGLTNMFGVLIQYCFPTPPPWMLLMDKSIPEANFFRVDTLIGFKLFKSLYAQSKLVCGAFPSLHTAWPSVIYFSGNYWIGRWFCFAHVCLIAFSAVYSMHHYLIDVVFGILLAFLSNELSRCFSFVDDGDNKEKSAFVWNDV</sequence>
<dbReference type="PANTHER" id="PTHR31310:SF7">
    <property type="entry name" value="PA-PHOSPHATASE RELATED-FAMILY PROTEIN DDB_G0268928"/>
    <property type="match status" value="1"/>
</dbReference>
<dbReference type="Proteomes" id="UP000663879">
    <property type="component" value="Unassembled WGS sequence"/>
</dbReference>
<reference evidence="7" key="1">
    <citation type="submission" date="2021-02" db="EMBL/GenBank/DDBJ databases">
        <authorList>
            <person name="Nowell W R."/>
        </authorList>
    </citation>
    <scope>NUCLEOTIDE SEQUENCE</scope>
    <source>
        <strain evidence="7">Ploen Becks lab</strain>
    </source>
</reference>
<evidence type="ECO:0000259" key="6">
    <source>
        <dbReference type="Pfam" id="PF14378"/>
    </source>
</evidence>
<dbReference type="OrthoDB" id="5784at2759"/>
<evidence type="ECO:0000256" key="3">
    <source>
        <dbReference type="ARBA" id="ARBA00022989"/>
    </source>
</evidence>
<dbReference type="InterPro" id="IPR026841">
    <property type="entry name" value="Aur1/Ipt1"/>
</dbReference>
<dbReference type="GO" id="GO:0016020">
    <property type="term" value="C:membrane"/>
    <property type="evidence" value="ECO:0007669"/>
    <property type="project" value="UniProtKB-SubCell"/>
</dbReference>
<keyword evidence="4 5" id="KW-0472">Membrane</keyword>
<keyword evidence="2 5" id="KW-0812">Transmembrane</keyword>
<dbReference type="Pfam" id="PF14378">
    <property type="entry name" value="PAP2_3"/>
    <property type="match status" value="1"/>
</dbReference>
<feature type="transmembrane region" description="Helical" evidence="5">
    <location>
        <begin position="101"/>
        <end position="119"/>
    </location>
</feature>
<dbReference type="InterPro" id="IPR052185">
    <property type="entry name" value="IPC_Synthase-Related"/>
</dbReference>
<evidence type="ECO:0000256" key="4">
    <source>
        <dbReference type="ARBA" id="ARBA00023136"/>
    </source>
</evidence>
<comment type="caution">
    <text evidence="7">The sequence shown here is derived from an EMBL/GenBank/DDBJ whole genome shotgun (WGS) entry which is preliminary data.</text>
</comment>
<dbReference type="SUPFAM" id="SSF48317">
    <property type="entry name" value="Acid phosphatase/Vanadium-dependent haloperoxidase"/>
    <property type="match status" value="1"/>
</dbReference>
<dbReference type="EMBL" id="CAJNOC010003332">
    <property type="protein sequence ID" value="CAF0978084.1"/>
    <property type="molecule type" value="Genomic_DNA"/>
</dbReference>
<dbReference type="CDD" id="cd03386">
    <property type="entry name" value="PAP2_Aur1_like"/>
    <property type="match status" value="1"/>
</dbReference>
<feature type="transmembrane region" description="Helical" evidence="5">
    <location>
        <begin position="12"/>
        <end position="29"/>
    </location>
</feature>
<keyword evidence="8" id="KW-1185">Reference proteome</keyword>